<reference evidence="1" key="1">
    <citation type="journal article" date="2021" name="New Phytol.">
        <title>Evolutionary innovations through gain and loss of genes in the ectomycorrhizal Boletales.</title>
        <authorList>
            <person name="Wu G."/>
            <person name="Miyauchi S."/>
            <person name="Morin E."/>
            <person name="Kuo A."/>
            <person name="Drula E."/>
            <person name="Varga T."/>
            <person name="Kohler A."/>
            <person name="Feng B."/>
            <person name="Cao Y."/>
            <person name="Lipzen A."/>
            <person name="Daum C."/>
            <person name="Hundley H."/>
            <person name="Pangilinan J."/>
            <person name="Johnson J."/>
            <person name="Barry K."/>
            <person name="LaButti K."/>
            <person name="Ng V."/>
            <person name="Ahrendt S."/>
            <person name="Min B."/>
            <person name="Choi I.G."/>
            <person name="Park H."/>
            <person name="Plett J.M."/>
            <person name="Magnuson J."/>
            <person name="Spatafora J.W."/>
            <person name="Nagy L.G."/>
            <person name="Henrissat B."/>
            <person name="Grigoriev I.V."/>
            <person name="Yang Z.L."/>
            <person name="Xu J."/>
            <person name="Martin F.M."/>
        </authorList>
    </citation>
    <scope>NUCLEOTIDE SEQUENCE</scope>
    <source>
        <strain evidence="1">ATCC 28755</strain>
    </source>
</reference>
<gene>
    <name evidence="1" type="ORF">BJ138DRAFT_1154029</name>
</gene>
<accession>A0ACB8AA66</accession>
<sequence>MVRGRKKDLTIPPTRALTQQRDYRARKAQYVFELEERCRRAEEENAELRQELALARTRLPNLPSPDLVQASSDLLNQLAAASTSIARFQQILQPGMALEPPPSPCRRTTSLPSHASTSSLPHPYHGGFRPACFPSPAPSPPQTGHSAHQSGSRESTLPCPDHVRERIGDYRNASNSPPLATNASLSRSPSLSLGSECCGGLVDCTDLIEEDEEIDELRSRPPTPITRTTRLRLSDLSK</sequence>
<protein>
    <submittedName>
        <fullName evidence="1">Uncharacterized protein</fullName>
    </submittedName>
</protein>
<organism evidence="1 2">
    <name type="scientific">Hygrophoropsis aurantiaca</name>
    <dbReference type="NCBI Taxonomy" id="72124"/>
    <lineage>
        <taxon>Eukaryota</taxon>
        <taxon>Fungi</taxon>
        <taxon>Dikarya</taxon>
        <taxon>Basidiomycota</taxon>
        <taxon>Agaricomycotina</taxon>
        <taxon>Agaricomycetes</taxon>
        <taxon>Agaricomycetidae</taxon>
        <taxon>Boletales</taxon>
        <taxon>Coniophorineae</taxon>
        <taxon>Hygrophoropsidaceae</taxon>
        <taxon>Hygrophoropsis</taxon>
    </lineage>
</organism>
<dbReference type="EMBL" id="MU267733">
    <property type="protein sequence ID" value="KAH7909967.1"/>
    <property type="molecule type" value="Genomic_DNA"/>
</dbReference>
<keyword evidence="2" id="KW-1185">Reference proteome</keyword>
<proteinExistence type="predicted"/>
<evidence type="ECO:0000313" key="2">
    <source>
        <dbReference type="Proteomes" id="UP000790377"/>
    </source>
</evidence>
<comment type="caution">
    <text evidence="1">The sequence shown here is derived from an EMBL/GenBank/DDBJ whole genome shotgun (WGS) entry which is preliminary data.</text>
</comment>
<dbReference type="Proteomes" id="UP000790377">
    <property type="component" value="Unassembled WGS sequence"/>
</dbReference>
<evidence type="ECO:0000313" key="1">
    <source>
        <dbReference type="EMBL" id="KAH7909967.1"/>
    </source>
</evidence>
<name>A0ACB8AA66_9AGAM</name>